<protein>
    <submittedName>
        <fullName evidence="1">Uncharacterized protein</fullName>
    </submittedName>
</protein>
<sequence>MRSLIIFISLFILSSMLYHSILGNDKDIPKCKTLYYLDDK</sequence>
<dbReference type="EMBL" id="MN741027">
    <property type="protein sequence ID" value="QHU23333.1"/>
    <property type="molecule type" value="Genomic_DNA"/>
</dbReference>
<proteinExistence type="predicted"/>
<organism evidence="1">
    <name type="scientific">viral metagenome</name>
    <dbReference type="NCBI Taxonomy" id="1070528"/>
    <lineage>
        <taxon>unclassified sequences</taxon>
        <taxon>metagenomes</taxon>
        <taxon>organismal metagenomes</taxon>
    </lineage>
</organism>
<reference evidence="1" key="1">
    <citation type="journal article" date="2020" name="Nature">
        <title>Giant virus diversity and host interactions through global metagenomics.</title>
        <authorList>
            <person name="Schulz F."/>
            <person name="Roux S."/>
            <person name="Paez-Espino D."/>
            <person name="Jungbluth S."/>
            <person name="Walsh D.A."/>
            <person name="Denef V.J."/>
            <person name="McMahon K.D."/>
            <person name="Konstantinidis K.T."/>
            <person name="Eloe-Fadrosh E.A."/>
            <person name="Kyrpides N.C."/>
            <person name="Woyke T."/>
        </authorList>
    </citation>
    <scope>NUCLEOTIDE SEQUENCE</scope>
    <source>
        <strain evidence="1">GVMAG-S-ERX555907-94</strain>
    </source>
</reference>
<evidence type="ECO:0000313" key="1">
    <source>
        <dbReference type="EMBL" id="QHU23333.1"/>
    </source>
</evidence>
<name>A0A6C0L198_9ZZZZ</name>
<accession>A0A6C0L198</accession>
<dbReference type="AlphaFoldDB" id="A0A6C0L198"/>